<dbReference type="PANTHER" id="PTHR18895:SF74">
    <property type="entry name" value="MTRF1L RELEASE FACTOR GLUTAMINE METHYLTRANSFERASE"/>
    <property type="match status" value="1"/>
</dbReference>
<keyword evidence="1" id="KW-0808">Transferase</keyword>
<gene>
    <name evidence="1" type="ORF">ARHIZOSPH14_11350</name>
</gene>
<dbReference type="RefSeq" id="WP_281882953.1">
    <property type="nucleotide sequence ID" value="NZ_BSDP01000001.1"/>
</dbReference>
<protein>
    <submittedName>
        <fullName evidence="1">Methylase</fullName>
    </submittedName>
</protein>
<dbReference type="SUPFAM" id="SSF53335">
    <property type="entry name" value="S-adenosyl-L-methionine-dependent methyltransferases"/>
    <property type="match status" value="1"/>
</dbReference>
<dbReference type="NCBIfam" id="TIGR03704">
    <property type="entry name" value="PrmC_rel_meth"/>
    <property type="match status" value="1"/>
</dbReference>
<sequence length="274" mass="28398">MTGSVEVPPVAETALVARLRAAGCVFAEEEAALLVEAATDAGELEQLVRRRLDGEPLEPLLGWAEFRGRRMAVGPGVFVPRRRSEFLAQLAVAACRGVEGRPAVLVELCCGVAAIAAAVAAELQDAGVAVRVHAADVDPVAAGYARRNLAEFDGFVGVGDLDAPLPRELLGRVDCLVANAPYVPTDEVAHMPREARDAEPLVALDGGPDGLALHRRIAAAAPRWLTPGGVAVIETSERQAEASVALLVAAGLDAHAERSETHGAVAAVGRMPAA</sequence>
<dbReference type="EMBL" id="BSDP01000001">
    <property type="protein sequence ID" value="GLI26893.1"/>
    <property type="molecule type" value="Genomic_DNA"/>
</dbReference>
<evidence type="ECO:0000313" key="2">
    <source>
        <dbReference type="Proteomes" id="UP001144396"/>
    </source>
</evidence>
<dbReference type="GO" id="GO:0032259">
    <property type="term" value="P:methylation"/>
    <property type="evidence" value="ECO:0007669"/>
    <property type="project" value="UniProtKB-KW"/>
</dbReference>
<reference evidence="1" key="1">
    <citation type="submission" date="2022-12" db="EMBL/GenBank/DDBJ databases">
        <title>Reference genome sequencing for broad-spectrum identification of bacterial and archaeal isolates by mass spectrometry.</title>
        <authorList>
            <person name="Sekiguchi Y."/>
            <person name="Tourlousse D.M."/>
        </authorList>
    </citation>
    <scope>NUCLEOTIDE SEQUENCE</scope>
    <source>
        <strain evidence="1">14</strain>
    </source>
</reference>
<dbReference type="Gene3D" id="3.40.50.150">
    <property type="entry name" value="Vaccinia Virus protein VP39"/>
    <property type="match status" value="1"/>
</dbReference>
<dbReference type="InterPro" id="IPR029063">
    <property type="entry name" value="SAM-dependent_MTases_sf"/>
</dbReference>
<keyword evidence="1" id="KW-0489">Methyltransferase</keyword>
<organism evidence="1 2">
    <name type="scientific">Agromyces rhizosphaerae</name>
    <dbReference type="NCBI Taxonomy" id="88374"/>
    <lineage>
        <taxon>Bacteria</taxon>
        <taxon>Bacillati</taxon>
        <taxon>Actinomycetota</taxon>
        <taxon>Actinomycetes</taxon>
        <taxon>Micrococcales</taxon>
        <taxon>Microbacteriaceae</taxon>
        <taxon>Agromyces</taxon>
    </lineage>
</organism>
<dbReference type="GO" id="GO:0008168">
    <property type="term" value="F:methyltransferase activity"/>
    <property type="evidence" value="ECO:0007669"/>
    <property type="project" value="UniProtKB-KW"/>
</dbReference>
<accession>A0A9W6CQY7</accession>
<dbReference type="AlphaFoldDB" id="A0A9W6CQY7"/>
<dbReference type="InterPro" id="IPR050320">
    <property type="entry name" value="N5-glutamine_MTase"/>
</dbReference>
<dbReference type="InterPro" id="IPR022446">
    <property type="entry name" value="MeTrfrase_put"/>
</dbReference>
<proteinExistence type="predicted"/>
<dbReference type="Proteomes" id="UP001144396">
    <property type="component" value="Unassembled WGS sequence"/>
</dbReference>
<dbReference type="PANTHER" id="PTHR18895">
    <property type="entry name" value="HEMK METHYLTRANSFERASE"/>
    <property type="match status" value="1"/>
</dbReference>
<evidence type="ECO:0000313" key="1">
    <source>
        <dbReference type="EMBL" id="GLI26893.1"/>
    </source>
</evidence>
<name>A0A9W6CQY7_9MICO</name>
<keyword evidence="2" id="KW-1185">Reference proteome</keyword>
<comment type="caution">
    <text evidence="1">The sequence shown here is derived from an EMBL/GenBank/DDBJ whole genome shotgun (WGS) entry which is preliminary data.</text>
</comment>